<protein>
    <submittedName>
        <fullName evidence="2">Uncharacterized protein</fullName>
    </submittedName>
</protein>
<accession>A0AAV5UIW0</accession>
<feature type="compositionally biased region" description="Basic and acidic residues" evidence="1">
    <location>
        <begin position="33"/>
        <end position="44"/>
    </location>
</feature>
<feature type="compositionally biased region" description="Basic and acidic residues" evidence="1">
    <location>
        <begin position="153"/>
        <end position="165"/>
    </location>
</feature>
<dbReference type="Proteomes" id="UP001432027">
    <property type="component" value="Unassembled WGS sequence"/>
</dbReference>
<dbReference type="AlphaFoldDB" id="A0AAV5UIW0"/>
<feature type="compositionally biased region" description="Low complexity" evidence="1">
    <location>
        <begin position="1"/>
        <end position="10"/>
    </location>
</feature>
<feature type="compositionally biased region" description="Basic residues" evidence="1">
    <location>
        <begin position="11"/>
        <end position="23"/>
    </location>
</feature>
<evidence type="ECO:0000313" key="3">
    <source>
        <dbReference type="Proteomes" id="UP001432027"/>
    </source>
</evidence>
<sequence>STMSRTSSFTKRTKKSSNFHRIPRSVTFSGRSMGDETEGRKERVVQSGGGAVQQQTRPTTNHVESSEVRRARMDCVLLSRSSHATPRSASYSRPKTQRSLSARPPRSNSANRLRQQAEADEKEKREMAEAAFQAWIKRKADMPRQPRCSPSREQIEQYTKEDKRQRVLNQWHLRGVQRTKPETRSPSSPKENGNGAE</sequence>
<reference evidence="2" key="1">
    <citation type="submission" date="2023-10" db="EMBL/GenBank/DDBJ databases">
        <title>Genome assembly of Pristionchus species.</title>
        <authorList>
            <person name="Yoshida K."/>
            <person name="Sommer R.J."/>
        </authorList>
    </citation>
    <scope>NUCLEOTIDE SEQUENCE</scope>
    <source>
        <strain evidence="2">RS0144</strain>
    </source>
</reference>
<comment type="caution">
    <text evidence="2">The sequence shown here is derived from an EMBL/GenBank/DDBJ whole genome shotgun (WGS) entry which is preliminary data.</text>
</comment>
<gene>
    <name evidence="2" type="ORF">PENTCL1PPCAC_28442</name>
</gene>
<keyword evidence="3" id="KW-1185">Reference proteome</keyword>
<name>A0AAV5UIW0_9BILA</name>
<evidence type="ECO:0000313" key="2">
    <source>
        <dbReference type="EMBL" id="GMT06268.1"/>
    </source>
</evidence>
<feature type="compositionally biased region" description="Basic and acidic residues" evidence="1">
    <location>
        <begin position="115"/>
        <end position="128"/>
    </location>
</feature>
<organism evidence="2 3">
    <name type="scientific">Pristionchus entomophagus</name>
    <dbReference type="NCBI Taxonomy" id="358040"/>
    <lineage>
        <taxon>Eukaryota</taxon>
        <taxon>Metazoa</taxon>
        <taxon>Ecdysozoa</taxon>
        <taxon>Nematoda</taxon>
        <taxon>Chromadorea</taxon>
        <taxon>Rhabditida</taxon>
        <taxon>Rhabditina</taxon>
        <taxon>Diplogasteromorpha</taxon>
        <taxon>Diplogasteroidea</taxon>
        <taxon>Neodiplogasteridae</taxon>
        <taxon>Pristionchus</taxon>
    </lineage>
</organism>
<feature type="region of interest" description="Disordered" evidence="1">
    <location>
        <begin position="1"/>
        <end position="197"/>
    </location>
</feature>
<feature type="non-terminal residue" evidence="2">
    <location>
        <position position="1"/>
    </location>
</feature>
<proteinExistence type="predicted"/>
<feature type="compositionally biased region" description="Polar residues" evidence="1">
    <location>
        <begin position="79"/>
        <end position="114"/>
    </location>
</feature>
<feature type="compositionally biased region" description="Basic and acidic residues" evidence="1">
    <location>
        <begin position="64"/>
        <end position="73"/>
    </location>
</feature>
<dbReference type="EMBL" id="BTSX01000006">
    <property type="protein sequence ID" value="GMT06268.1"/>
    <property type="molecule type" value="Genomic_DNA"/>
</dbReference>
<evidence type="ECO:0000256" key="1">
    <source>
        <dbReference type="SAM" id="MobiDB-lite"/>
    </source>
</evidence>